<dbReference type="InterPro" id="IPR046535">
    <property type="entry name" value="DUF6600"/>
</dbReference>
<dbReference type="EMBL" id="CP001472">
    <property type="protein sequence ID" value="ACO32408.1"/>
    <property type="molecule type" value="Genomic_DNA"/>
</dbReference>
<dbReference type="eggNOG" id="COG4254">
    <property type="taxonomic scope" value="Bacteria"/>
</dbReference>
<dbReference type="KEGG" id="aca:ACP_0530"/>
<dbReference type="InParanoid" id="C1F129"/>
<evidence type="ECO:0000313" key="3">
    <source>
        <dbReference type="EMBL" id="ACO32408.1"/>
    </source>
</evidence>
<feature type="compositionally biased region" description="Pro residues" evidence="1">
    <location>
        <begin position="514"/>
        <end position="570"/>
    </location>
</feature>
<name>C1F129_ACIC5</name>
<keyword evidence="2" id="KW-0732">Signal</keyword>
<dbReference type="AlphaFoldDB" id="C1F129"/>
<feature type="chain" id="PRO_5002907034" evidence="2">
    <location>
        <begin position="33"/>
        <end position="595"/>
    </location>
</feature>
<evidence type="ECO:0000313" key="4">
    <source>
        <dbReference type="Proteomes" id="UP000002207"/>
    </source>
</evidence>
<accession>C1F129</accession>
<dbReference type="Proteomes" id="UP000002207">
    <property type="component" value="Chromosome"/>
</dbReference>
<keyword evidence="4" id="KW-1185">Reference proteome</keyword>
<dbReference type="PANTHER" id="PTHR38731">
    <property type="entry name" value="LIPL45-RELATED LIPOPROTEIN-RELATED"/>
    <property type="match status" value="1"/>
</dbReference>
<feature type="signal peptide" evidence="2">
    <location>
        <begin position="1"/>
        <end position="32"/>
    </location>
</feature>
<reference evidence="3 4" key="1">
    <citation type="journal article" date="2009" name="Appl. Environ. Microbiol.">
        <title>Three genomes from the phylum Acidobacteria provide insight into the lifestyles of these microorganisms in soils.</title>
        <authorList>
            <person name="Ward N.L."/>
            <person name="Challacombe J.F."/>
            <person name="Janssen P.H."/>
            <person name="Henrissat B."/>
            <person name="Coutinho P.M."/>
            <person name="Wu M."/>
            <person name="Xie G."/>
            <person name="Haft D.H."/>
            <person name="Sait M."/>
            <person name="Badger J."/>
            <person name="Barabote R.D."/>
            <person name="Bradley B."/>
            <person name="Brettin T.S."/>
            <person name="Brinkac L.M."/>
            <person name="Bruce D."/>
            <person name="Creasy T."/>
            <person name="Daugherty S.C."/>
            <person name="Davidsen T.M."/>
            <person name="DeBoy R.T."/>
            <person name="Detter J.C."/>
            <person name="Dodson R.J."/>
            <person name="Durkin A.S."/>
            <person name="Ganapathy A."/>
            <person name="Gwinn-Giglio M."/>
            <person name="Han C.S."/>
            <person name="Khouri H."/>
            <person name="Kiss H."/>
            <person name="Kothari S.P."/>
            <person name="Madupu R."/>
            <person name="Nelson K.E."/>
            <person name="Nelson W.C."/>
            <person name="Paulsen I."/>
            <person name="Penn K."/>
            <person name="Ren Q."/>
            <person name="Rosovitz M.J."/>
            <person name="Selengut J.D."/>
            <person name="Shrivastava S."/>
            <person name="Sullivan S.A."/>
            <person name="Tapia R."/>
            <person name="Thompson L.S."/>
            <person name="Watkins K.L."/>
            <person name="Yang Q."/>
            <person name="Yu C."/>
            <person name="Zafar N."/>
            <person name="Zhou L."/>
            <person name="Kuske C.R."/>
        </authorList>
    </citation>
    <scope>NUCLEOTIDE SEQUENCE [LARGE SCALE GENOMIC DNA]</scope>
    <source>
        <strain evidence="4">ATCC 51196 / DSM 11244 / BCRC 80197 / JCM 7670 / NBRC 15755 / NCIMB 13165 / 161</strain>
    </source>
</reference>
<dbReference type="HOGENOM" id="CLU_458315_0_0_0"/>
<dbReference type="STRING" id="240015.ACP_0530"/>
<feature type="compositionally biased region" description="Pro residues" evidence="1">
    <location>
        <begin position="37"/>
        <end position="51"/>
    </location>
</feature>
<organism evidence="3 4">
    <name type="scientific">Acidobacterium capsulatum (strain ATCC 51196 / DSM 11244 / BCRC 80197 / JCM 7670 / NBRC 15755 / NCIMB 13165 / 161)</name>
    <dbReference type="NCBI Taxonomy" id="240015"/>
    <lineage>
        <taxon>Bacteria</taxon>
        <taxon>Pseudomonadati</taxon>
        <taxon>Acidobacteriota</taxon>
        <taxon>Terriglobia</taxon>
        <taxon>Terriglobales</taxon>
        <taxon>Acidobacteriaceae</taxon>
        <taxon>Acidobacterium</taxon>
    </lineage>
</organism>
<gene>
    <name evidence="3" type="ordered locus">ACP_0530</name>
</gene>
<sequence>MQQSKFSNPLRFFALPVLAFALALLPGLAVSAQVQSPQPPPSPQAIPPAPPADTANQAAPAANQRTVRLSYVKGDVQVYQGDQVVFQNALQNMPLTEGMRIVTGSDGRAEVQFEDGSVARAAPNSSFELAQLTTSADGSLVTEVDALSGLTYYEINGQGGQYTVRFGPQTISPTGDAVFRIDLDGNSPEVADMQGNLQFLQEQNLIVATYSGQSIRFNADDPSLYTLSDTITNDSWDQWNSDRDQQLAQLQQEGAQSGASNGNPDNAAWDDLNYYGDWYNVPGYGEAWAPSGVGPDWDPFGVGAWGYYPSFGYTWISSYPWGWWPYHCGAWSWFNGYGWLWFPGNCGWGGYGGYSTGWYPWVNVWTIPPGYSVPPRPGNPPFRPHHGIHGPLHRIDAYPLVHVNRGQQFASVFHPVGSGGPRPVPRNFHWKGHTVKPIPRVPPPSGIGPRSSGPGNGFQPQPILPRGGFRTPYAPVNPGLPHPFHPGSGSRPTPPRQNANPPSRGGGNTNPFPRFHPQPTPRPTPPPVFRPAPMPRPMPMPRPAPRPVPMPHPGPVFHPAPPPAFHPAPAPHFAAPPHMAPPPRPEIHVVPHPHR</sequence>
<evidence type="ECO:0000256" key="2">
    <source>
        <dbReference type="SAM" id="SignalP"/>
    </source>
</evidence>
<feature type="region of interest" description="Disordered" evidence="1">
    <location>
        <begin position="418"/>
        <end position="595"/>
    </location>
</feature>
<dbReference type="OrthoDB" id="128474at2"/>
<proteinExistence type="predicted"/>
<evidence type="ECO:0000256" key="1">
    <source>
        <dbReference type="SAM" id="MobiDB-lite"/>
    </source>
</evidence>
<dbReference type="Pfam" id="PF20245">
    <property type="entry name" value="DUF6600"/>
    <property type="match status" value="1"/>
</dbReference>
<protein>
    <submittedName>
        <fullName evidence="3">Uncharacterized protein</fullName>
    </submittedName>
</protein>
<feature type="region of interest" description="Disordered" evidence="1">
    <location>
        <begin position="33"/>
        <end position="61"/>
    </location>
</feature>
<feature type="compositionally biased region" description="Low complexity" evidence="1">
    <location>
        <begin position="52"/>
        <end position="61"/>
    </location>
</feature>